<accession>A0A0M2V7L2</accession>
<keyword evidence="3" id="KW-1185">Reference proteome</keyword>
<keyword evidence="1" id="KW-0812">Transmembrane</keyword>
<name>A0A0M2V7L2_9GAMM</name>
<dbReference type="STRING" id="336831.WG68_11940"/>
<evidence type="ECO:0000313" key="2">
    <source>
        <dbReference type="EMBL" id="KKO45133.1"/>
    </source>
</evidence>
<reference evidence="2 3" key="1">
    <citation type="submission" date="2015-03" db="EMBL/GenBank/DDBJ databases">
        <title>Draft genome sequences of two protease-producing strains of Arsukibacterium isolated from two cold and alkaline environments.</title>
        <authorList>
            <person name="Lylloff J.E."/>
            <person name="Skov L.B."/>
            <person name="Jepsen M."/>
            <person name="Hallin P.F."/>
            <person name="Sorensen S.J."/>
            <person name="Stougaard P."/>
            <person name="Glaring M.A."/>
        </authorList>
    </citation>
    <scope>NUCLEOTIDE SEQUENCE [LARGE SCALE GENOMIC DNA]</scope>
    <source>
        <strain evidence="2 3">GCM72</strain>
    </source>
</reference>
<protein>
    <submittedName>
        <fullName evidence="2">Uncharacterized protein</fullName>
    </submittedName>
</protein>
<dbReference type="Proteomes" id="UP000034228">
    <property type="component" value="Unassembled WGS sequence"/>
</dbReference>
<keyword evidence="1" id="KW-1133">Transmembrane helix</keyword>
<feature type="transmembrane region" description="Helical" evidence="1">
    <location>
        <begin position="12"/>
        <end position="30"/>
    </location>
</feature>
<feature type="transmembrane region" description="Helical" evidence="1">
    <location>
        <begin position="50"/>
        <end position="69"/>
    </location>
</feature>
<evidence type="ECO:0000313" key="3">
    <source>
        <dbReference type="Proteomes" id="UP000034228"/>
    </source>
</evidence>
<feature type="transmembrane region" description="Helical" evidence="1">
    <location>
        <begin position="90"/>
        <end position="111"/>
    </location>
</feature>
<keyword evidence="1" id="KW-0472">Membrane</keyword>
<organism evidence="2 3">
    <name type="scientific">Arsukibacterium ikkense</name>
    <dbReference type="NCBI Taxonomy" id="336831"/>
    <lineage>
        <taxon>Bacteria</taxon>
        <taxon>Pseudomonadati</taxon>
        <taxon>Pseudomonadota</taxon>
        <taxon>Gammaproteobacteria</taxon>
        <taxon>Chromatiales</taxon>
        <taxon>Chromatiaceae</taxon>
        <taxon>Arsukibacterium</taxon>
    </lineage>
</organism>
<dbReference type="AlphaFoldDB" id="A0A0M2V7L2"/>
<dbReference type="EMBL" id="LAHO01000011">
    <property type="protein sequence ID" value="KKO45133.1"/>
    <property type="molecule type" value="Genomic_DNA"/>
</dbReference>
<proteinExistence type="predicted"/>
<sequence length="193" mass="21265">MNQQSILKDVIALIFFCILLIAGTWTLLYSLQSQLAEISSTKPLIVLSSFHGYLPGALLGLLFMLGYAANRTWCWLRQKPLSADNGKITAIGVLAGLVLVVMGSFAINTYWDNKAEYAGYQPCPALTLLTNRVTMTAWSTNAALCFDNDVRRIIVRGTADETAQLAKHLSAREKQHQASKQFLQQEAQLKNGG</sequence>
<gene>
    <name evidence="2" type="ORF">WG68_11940</name>
</gene>
<comment type="caution">
    <text evidence="2">The sequence shown here is derived from an EMBL/GenBank/DDBJ whole genome shotgun (WGS) entry which is preliminary data.</text>
</comment>
<evidence type="ECO:0000256" key="1">
    <source>
        <dbReference type="SAM" id="Phobius"/>
    </source>
</evidence>